<gene>
    <name evidence="6" type="ORF">CHS0354_034408</name>
</gene>
<evidence type="ECO:0000256" key="3">
    <source>
        <dbReference type="ARBA" id="ARBA00022729"/>
    </source>
</evidence>
<dbReference type="GO" id="GO:0005576">
    <property type="term" value="C:extracellular region"/>
    <property type="evidence" value="ECO:0007669"/>
    <property type="project" value="UniProtKB-SubCell"/>
</dbReference>
<reference evidence="6" key="2">
    <citation type="journal article" date="2021" name="Genome Biol. Evol.">
        <title>Developing a high-quality reference genome for a parasitic bivalve with doubly uniparental inheritance (Bivalvia: Unionida).</title>
        <authorList>
            <person name="Smith C.H."/>
        </authorList>
    </citation>
    <scope>NUCLEOTIDE SEQUENCE</scope>
    <source>
        <strain evidence="6">CHS0354</strain>
        <tissue evidence="6">Mantle</tissue>
    </source>
</reference>
<feature type="domain" description="C1q" evidence="5">
    <location>
        <begin position="220"/>
        <end position="358"/>
    </location>
</feature>
<dbReference type="InterPro" id="IPR050822">
    <property type="entry name" value="Cerebellin_Synaptic_Org"/>
</dbReference>
<dbReference type="InterPro" id="IPR008983">
    <property type="entry name" value="Tumour_necrosis_fac-like_dom"/>
</dbReference>
<dbReference type="AlphaFoldDB" id="A0AAE0VR97"/>
<evidence type="ECO:0000259" key="5">
    <source>
        <dbReference type="PROSITE" id="PS50871"/>
    </source>
</evidence>
<dbReference type="EMBL" id="JAEAOA010002018">
    <property type="protein sequence ID" value="KAK3587264.1"/>
    <property type="molecule type" value="Genomic_DNA"/>
</dbReference>
<keyword evidence="7" id="KW-1185">Reference proteome</keyword>
<evidence type="ECO:0000256" key="4">
    <source>
        <dbReference type="SAM" id="MobiDB-lite"/>
    </source>
</evidence>
<dbReference type="InterPro" id="IPR001073">
    <property type="entry name" value="C1q_dom"/>
</dbReference>
<evidence type="ECO:0000256" key="2">
    <source>
        <dbReference type="ARBA" id="ARBA00022525"/>
    </source>
</evidence>
<evidence type="ECO:0000256" key="1">
    <source>
        <dbReference type="ARBA" id="ARBA00004613"/>
    </source>
</evidence>
<dbReference type="Pfam" id="PF00386">
    <property type="entry name" value="C1q"/>
    <property type="match status" value="1"/>
</dbReference>
<dbReference type="Gene3D" id="2.60.120.40">
    <property type="match status" value="1"/>
</dbReference>
<dbReference type="PANTHER" id="PTHR22923:SF116">
    <property type="entry name" value="C1Q DOMAIN-CONTAINING PROTEIN"/>
    <property type="match status" value="1"/>
</dbReference>
<reference evidence="6" key="3">
    <citation type="submission" date="2023-05" db="EMBL/GenBank/DDBJ databases">
        <authorList>
            <person name="Smith C.H."/>
        </authorList>
    </citation>
    <scope>NUCLEOTIDE SEQUENCE</scope>
    <source>
        <strain evidence="6">CHS0354</strain>
        <tissue evidence="6">Mantle</tissue>
    </source>
</reference>
<keyword evidence="3" id="KW-0732">Signal</keyword>
<evidence type="ECO:0000313" key="6">
    <source>
        <dbReference type="EMBL" id="KAK3587264.1"/>
    </source>
</evidence>
<comment type="caution">
    <text evidence="6">The sequence shown here is derived from an EMBL/GenBank/DDBJ whole genome shotgun (WGS) entry which is preliminary data.</text>
</comment>
<sequence length="362" mass="41261">MSSDMKKMKEEHEELRRVVQDFVGNQEELKRKNCQRMEQSGVKREENNQAMASDLREEFIDIGEELDQKDWLSIKEQIKSIQLEQGMMRVNFSLKLLVLKCERKNVQLNGQIKKGFKPSPEGFILKFHPTARRRDEREKEHDQKDEAEIEKGDDYNNESENRPEEANIHENEDEIEEKHGRKSKIKNKKEQLVNGRMQSKRTVGEHSACVGGNKGMIRKSVSMYTAFSARFSEDLRHFVIGKPIVFDDIYLNVGNGYDRNSGIFRAPVAGLYLVLMTISSGGFHTPDVEIVKNGSPLCRVVVYTFNTATVGSPCNVLVDLDVGDEVWARDVLLKEGVGIRGQYYSTFSMTLVVSDQAIGSSS</sequence>
<reference evidence="6" key="1">
    <citation type="journal article" date="2021" name="Genome Biol. Evol.">
        <title>A High-Quality Reference Genome for a Parasitic Bivalve with Doubly Uniparental Inheritance (Bivalvia: Unionida).</title>
        <authorList>
            <person name="Smith C.H."/>
        </authorList>
    </citation>
    <scope>NUCLEOTIDE SEQUENCE</scope>
    <source>
        <strain evidence="6">CHS0354</strain>
    </source>
</reference>
<dbReference type="SUPFAM" id="SSF49842">
    <property type="entry name" value="TNF-like"/>
    <property type="match status" value="1"/>
</dbReference>
<keyword evidence="2" id="KW-0964">Secreted</keyword>
<name>A0AAE0VR97_9BIVA</name>
<evidence type="ECO:0000313" key="7">
    <source>
        <dbReference type="Proteomes" id="UP001195483"/>
    </source>
</evidence>
<feature type="region of interest" description="Disordered" evidence="4">
    <location>
        <begin position="119"/>
        <end position="207"/>
    </location>
</feature>
<feature type="compositionally biased region" description="Basic and acidic residues" evidence="4">
    <location>
        <begin position="132"/>
        <end position="170"/>
    </location>
</feature>
<dbReference type="SMART" id="SM00110">
    <property type="entry name" value="C1Q"/>
    <property type="match status" value="1"/>
</dbReference>
<comment type="subcellular location">
    <subcellularLocation>
        <location evidence="1">Secreted</location>
    </subcellularLocation>
</comment>
<protein>
    <recommendedName>
        <fullName evidence="5">C1q domain-containing protein</fullName>
    </recommendedName>
</protein>
<dbReference type="PANTHER" id="PTHR22923">
    <property type="entry name" value="CEREBELLIN-RELATED"/>
    <property type="match status" value="1"/>
</dbReference>
<dbReference type="PROSITE" id="PS50871">
    <property type="entry name" value="C1Q"/>
    <property type="match status" value="1"/>
</dbReference>
<organism evidence="6 7">
    <name type="scientific">Potamilus streckersoni</name>
    <dbReference type="NCBI Taxonomy" id="2493646"/>
    <lineage>
        <taxon>Eukaryota</taxon>
        <taxon>Metazoa</taxon>
        <taxon>Spiralia</taxon>
        <taxon>Lophotrochozoa</taxon>
        <taxon>Mollusca</taxon>
        <taxon>Bivalvia</taxon>
        <taxon>Autobranchia</taxon>
        <taxon>Heteroconchia</taxon>
        <taxon>Palaeoheterodonta</taxon>
        <taxon>Unionida</taxon>
        <taxon>Unionoidea</taxon>
        <taxon>Unionidae</taxon>
        <taxon>Ambleminae</taxon>
        <taxon>Lampsilini</taxon>
        <taxon>Potamilus</taxon>
    </lineage>
</organism>
<accession>A0AAE0VR97</accession>
<dbReference type="Proteomes" id="UP001195483">
    <property type="component" value="Unassembled WGS sequence"/>
</dbReference>
<proteinExistence type="predicted"/>